<dbReference type="InterPro" id="IPR000700">
    <property type="entry name" value="PAS-assoc_C"/>
</dbReference>
<organism evidence="8 9">
    <name type="scientific">Thiohalomonas denitrificans</name>
    <dbReference type="NCBI Taxonomy" id="415747"/>
    <lineage>
        <taxon>Bacteria</taxon>
        <taxon>Pseudomonadati</taxon>
        <taxon>Pseudomonadota</taxon>
        <taxon>Gammaproteobacteria</taxon>
        <taxon>Thiohalomonadales</taxon>
        <taxon>Thiohalomonadaceae</taxon>
        <taxon>Thiohalomonas</taxon>
    </lineage>
</organism>
<keyword evidence="2" id="KW-0472">Membrane</keyword>
<dbReference type="PANTHER" id="PTHR44757:SF2">
    <property type="entry name" value="BIOFILM ARCHITECTURE MAINTENANCE PROTEIN MBAA"/>
    <property type="match status" value="1"/>
</dbReference>
<dbReference type="Pfam" id="PF00990">
    <property type="entry name" value="GGDEF"/>
    <property type="match status" value="1"/>
</dbReference>
<dbReference type="SUPFAM" id="SSF158472">
    <property type="entry name" value="HAMP domain-like"/>
    <property type="match status" value="1"/>
</dbReference>
<dbReference type="AlphaFoldDB" id="A0A1G5QHY5"/>
<dbReference type="Proteomes" id="UP000199648">
    <property type="component" value="Unassembled WGS sequence"/>
</dbReference>
<dbReference type="InterPro" id="IPR029787">
    <property type="entry name" value="Nucleotide_cyclase"/>
</dbReference>
<evidence type="ECO:0000259" key="5">
    <source>
        <dbReference type="PROSITE" id="PS50883"/>
    </source>
</evidence>
<dbReference type="CDD" id="cd00130">
    <property type="entry name" value="PAS"/>
    <property type="match status" value="1"/>
</dbReference>
<feature type="domain" description="PAS" evidence="3">
    <location>
        <begin position="396"/>
        <end position="449"/>
    </location>
</feature>
<dbReference type="PANTHER" id="PTHR44757">
    <property type="entry name" value="DIGUANYLATE CYCLASE DGCP"/>
    <property type="match status" value="1"/>
</dbReference>
<dbReference type="InterPro" id="IPR000014">
    <property type="entry name" value="PAS"/>
</dbReference>
<evidence type="ECO:0000256" key="1">
    <source>
        <dbReference type="ARBA" id="ARBA00001946"/>
    </source>
</evidence>
<dbReference type="Gene3D" id="3.30.70.270">
    <property type="match status" value="1"/>
</dbReference>
<dbReference type="InterPro" id="IPR043128">
    <property type="entry name" value="Rev_trsase/Diguanyl_cyclase"/>
</dbReference>
<dbReference type="SUPFAM" id="SSF55785">
    <property type="entry name" value="PYP-like sensor domain (PAS domain)"/>
    <property type="match status" value="1"/>
</dbReference>
<evidence type="ECO:0000259" key="7">
    <source>
        <dbReference type="PROSITE" id="PS50887"/>
    </source>
</evidence>
<evidence type="ECO:0000259" key="4">
    <source>
        <dbReference type="PROSITE" id="PS50113"/>
    </source>
</evidence>
<dbReference type="SMART" id="SM00304">
    <property type="entry name" value="HAMP"/>
    <property type="match status" value="2"/>
</dbReference>
<evidence type="ECO:0000313" key="9">
    <source>
        <dbReference type="Proteomes" id="UP000199648"/>
    </source>
</evidence>
<dbReference type="SMART" id="SM00091">
    <property type="entry name" value="PAS"/>
    <property type="match status" value="2"/>
</dbReference>
<protein>
    <submittedName>
        <fullName evidence="8">PAS domain S-box-containing protein/diguanylate cyclase (GGDEF) domain-containing protein</fullName>
    </submittedName>
</protein>
<feature type="domain" description="GGDEF" evidence="7">
    <location>
        <begin position="549"/>
        <end position="682"/>
    </location>
</feature>
<accession>A0A1G5QHY5</accession>
<dbReference type="STRING" id="415747.SAMN03097708_02091"/>
<dbReference type="Gene3D" id="3.30.450.20">
    <property type="entry name" value="PAS domain"/>
    <property type="match status" value="1"/>
</dbReference>
<dbReference type="InterPro" id="IPR035965">
    <property type="entry name" value="PAS-like_dom_sf"/>
</dbReference>
<dbReference type="PROSITE" id="PS50113">
    <property type="entry name" value="PAC"/>
    <property type="match status" value="1"/>
</dbReference>
<keyword evidence="9" id="KW-1185">Reference proteome</keyword>
<dbReference type="NCBIfam" id="TIGR00254">
    <property type="entry name" value="GGDEF"/>
    <property type="match status" value="1"/>
</dbReference>
<dbReference type="Pfam" id="PF00672">
    <property type="entry name" value="HAMP"/>
    <property type="match status" value="1"/>
</dbReference>
<dbReference type="GO" id="GO:0007165">
    <property type="term" value="P:signal transduction"/>
    <property type="evidence" value="ECO:0007669"/>
    <property type="project" value="InterPro"/>
</dbReference>
<reference evidence="8 9" key="1">
    <citation type="submission" date="2016-10" db="EMBL/GenBank/DDBJ databases">
        <authorList>
            <person name="de Groot N.N."/>
        </authorList>
    </citation>
    <scope>NUCLEOTIDE SEQUENCE [LARGE SCALE GENOMIC DNA]</scope>
    <source>
        <strain evidence="8 9">HLD2</strain>
    </source>
</reference>
<evidence type="ECO:0000313" key="8">
    <source>
        <dbReference type="EMBL" id="SCZ61150.1"/>
    </source>
</evidence>
<evidence type="ECO:0000259" key="6">
    <source>
        <dbReference type="PROSITE" id="PS50885"/>
    </source>
</evidence>
<dbReference type="SMART" id="SM00267">
    <property type="entry name" value="GGDEF"/>
    <property type="match status" value="1"/>
</dbReference>
<evidence type="ECO:0000259" key="3">
    <source>
        <dbReference type="PROSITE" id="PS50112"/>
    </source>
</evidence>
<dbReference type="SUPFAM" id="SSF141868">
    <property type="entry name" value="EAL domain-like"/>
    <property type="match status" value="1"/>
</dbReference>
<dbReference type="EMBL" id="FMWD01000006">
    <property type="protein sequence ID" value="SCZ61150.1"/>
    <property type="molecule type" value="Genomic_DNA"/>
</dbReference>
<dbReference type="Pfam" id="PF00563">
    <property type="entry name" value="EAL"/>
    <property type="match status" value="1"/>
</dbReference>
<dbReference type="CDD" id="cd06225">
    <property type="entry name" value="HAMP"/>
    <property type="match status" value="1"/>
</dbReference>
<dbReference type="Pfam" id="PF13426">
    <property type="entry name" value="PAS_9"/>
    <property type="match status" value="1"/>
</dbReference>
<dbReference type="InterPro" id="IPR052155">
    <property type="entry name" value="Biofilm_reg_signaling"/>
</dbReference>
<feature type="domain" description="HAMP" evidence="6">
    <location>
        <begin position="346"/>
        <end position="398"/>
    </location>
</feature>
<dbReference type="FunFam" id="3.30.70.270:FF:000001">
    <property type="entry name" value="Diguanylate cyclase domain protein"/>
    <property type="match status" value="1"/>
</dbReference>
<dbReference type="CDD" id="cd01948">
    <property type="entry name" value="EAL"/>
    <property type="match status" value="1"/>
</dbReference>
<dbReference type="InterPro" id="IPR003660">
    <property type="entry name" value="HAMP_dom"/>
</dbReference>
<gene>
    <name evidence="8" type="ORF">SAMN03097708_02091</name>
</gene>
<evidence type="ECO:0000256" key="2">
    <source>
        <dbReference type="SAM" id="Phobius"/>
    </source>
</evidence>
<dbReference type="PROSITE" id="PS50887">
    <property type="entry name" value="GGDEF"/>
    <property type="match status" value="1"/>
</dbReference>
<dbReference type="InterPro" id="IPR001633">
    <property type="entry name" value="EAL_dom"/>
</dbReference>
<dbReference type="InterPro" id="IPR000160">
    <property type="entry name" value="GGDEF_dom"/>
</dbReference>
<dbReference type="RefSeq" id="WP_092996486.1">
    <property type="nucleotide sequence ID" value="NZ_FMWD01000006.1"/>
</dbReference>
<dbReference type="PROSITE" id="PS50885">
    <property type="entry name" value="HAMP"/>
    <property type="match status" value="1"/>
</dbReference>
<feature type="domain" description="EAL" evidence="5">
    <location>
        <begin position="694"/>
        <end position="943"/>
    </location>
</feature>
<dbReference type="GO" id="GO:0003824">
    <property type="term" value="F:catalytic activity"/>
    <property type="evidence" value="ECO:0007669"/>
    <property type="project" value="UniProtKB-ARBA"/>
</dbReference>
<proteinExistence type="predicted"/>
<dbReference type="SMART" id="SM00052">
    <property type="entry name" value="EAL"/>
    <property type="match status" value="1"/>
</dbReference>
<feature type="domain" description="PAC" evidence="4">
    <location>
        <begin position="466"/>
        <end position="517"/>
    </location>
</feature>
<dbReference type="GO" id="GO:0016020">
    <property type="term" value="C:membrane"/>
    <property type="evidence" value="ECO:0007669"/>
    <property type="project" value="InterPro"/>
</dbReference>
<sequence>MRLWGSFRSRFLVIAVVLALALWALAIYTGRVITETATNGVALADESRRIQKTLDGLVWTLQEMEVSLFLYILEPTERSGAQVRQKLRRVGDSLGRLSRESEKRRFPRIYGEVRQMLEDFRQLRTSTEQLIEVASDVETRFPAMPLVRSRLYPATQRFLTALDSAIHSETGLNSSTRMLLELRHLWARQLMESRLFIANRFGVYGAPAASMDRNLQDRSIYFERVLLLLEELAQLDKMGELPFEHSEAVEQMREAAALYDDLFAEVAQIYRSPDWRRDLPQMRQQVEPALLQMWQRVEAMSTRLGTLLEQGIMTAVERARFLGYSLWGATLVAYLFMMIGYVAFERSIRKPLFRVVTALENEGRGGRTVRLPAAGTDEVRLLNAAFEGMRSQLRMRQLRLSSVLDHAHDGVITFGADGRVESFNKSAERLFGYSAAQVIGRRGSFLAPELDIAALPESVVITAGEESGPIVTVRRRDGSSFRMSLKVRRIELEDGPLFTAFVADVTEREELLERLRQMATYDPLTGLYNRRFFMEELGRVIDRAPRGRTNYALLYIDLDNFKYVNDTLGHLIGDRVLVEVTALLGERLRRGDVLARLGGDEFAVLLHESDSERAPAAAEGFRKALVDYRLREEGHVIDVGCSIGIATLDESVNSREQLLANADLACHLAKQQGRNCCHLYVVGDRKSLDSMSLHMGWSQRLKKALWDDTFVIACQPLIELRSGREIAREALLRLPRGDGGMVMPAGFLPAAERFGLLARIDSWVIQRVMRNLADGYSGSYMINLSAWAVNDSRVLKTLVRELDRTGLDPVHLQFEIDEHAAVANLPATIQFLMALRDIGCTTGVDNFGASYGSFSHLRELPVDYVKIDGSYTADLFGDPVRLAMLQALNEVAHAMGKITIAEQVADAQTHTVLQDIGIDAAQGWFFGRPEIFRGSATAAQSDQNCAS</sequence>
<name>A0A1G5QHY5_9GAMM</name>
<comment type="cofactor">
    <cofactor evidence="1">
        <name>Mg(2+)</name>
        <dbReference type="ChEBI" id="CHEBI:18420"/>
    </cofactor>
</comment>
<dbReference type="Gene3D" id="6.10.340.10">
    <property type="match status" value="1"/>
</dbReference>
<dbReference type="Gene3D" id="3.20.20.450">
    <property type="entry name" value="EAL domain"/>
    <property type="match status" value="1"/>
</dbReference>
<dbReference type="InterPro" id="IPR035919">
    <property type="entry name" value="EAL_sf"/>
</dbReference>
<dbReference type="NCBIfam" id="TIGR00229">
    <property type="entry name" value="sensory_box"/>
    <property type="match status" value="1"/>
</dbReference>
<dbReference type="CDD" id="cd01949">
    <property type="entry name" value="GGDEF"/>
    <property type="match status" value="1"/>
</dbReference>
<dbReference type="SUPFAM" id="SSF55073">
    <property type="entry name" value="Nucleotide cyclase"/>
    <property type="match status" value="1"/>
</dbReference>
<dbReference type="PROSITE" id="PS50883">
    <property type="entry name" value="EAL"/>
    <property type="match status" value="1"/>
</dbReference>
<dbReference type="OrthoDB" id="9812260at2"/>
<feature type="transmembrane region" description="Helical" evidence="2">
    <location>
        <begin position="321"/>
        <end position="344"/>
    </location>
</feature>
<dbReference type="PROSITE" id="PS50112">
    <property type="entry name" value="PAS"/>
    <property type="match status" value="1"/>
</dbReference>
<keyword evidence="2" id="KW-0812">Transmembrane</keyword>
<keyword evidence="2" id="KW-1133">Transmembrane helix</keyword>